<feature type="domain" description="SLH" evidence="2">
    <location>
        <begin position="147"/>
        <end position="206"/>
    </location>
</feature>
<dbReference type="InterPro" id="IPR001119">
    <property type="entry name" value="SLH_dom"/>
</dbReference>
<gene>
    <name evidence="3" type="ORF">H9787_02465</name>
</gene>
<evidence type="ECO:0000313" key="3">
    <source>
        <dbReference type="EMBL" id="HJB12561.1"/>
    </source>
</evidence>
<dbReference type="EMBL" id="DWZJ01000018">
    <property type="protein sequence ID" value="HJB12561.1"/>
    <property type="molecule type" value="Genomic_DNA"/>
</dbReference>
<sequence>MSVKTYSVSREGETLLSPHFRVREFACHDGSDTVKIDEALVELLEQIRAAAGGAVTINSGYRTTAYNAQVGGARYSQHLRGTAADIVVEGAGPLLVGQMAEYYLGSRGGIGVYQTFTHVDTRSGKARWDQRSGREEAVSGWPGWQSKEEFALDNTPSAYAEEAVAWAVENGLLYGNAQGDLMLSQPVTRQQLLVILHRFAQLEGRR</sequence>
<organism evidence="3 4">
    <name type="scientific">Candidatus Oscillibacter excrementigallinarum</name>
    <dbReference type="NCBI Taxonomy" id="2838716"/>
    <lineage>
        <taxon>Bacteria</taxon>
        <taxon>Bacillati</taxon>
        <taxon>Bacillota</taxon>
        <taxon>Clostridia</taxon>
        <taxon>Eubacteriales</taxon>
        <taxon>Oscillospiraceae</taxon>
        <taxon>Oscillibacter</taxon>
    </lineage>
</organism>
<dbReference type="AlphaFoldDB" id="A0A9D2RRB5"/>
<dbReference type="SUPFAM" id="SSF55166">
    <property type="entry name" value="Hedgehog/DD-peptidase"/>
    <property type="match status" value="1"/>
</dbReference>
<dbReference type="PROSITE" id="PS51272">
    <property type="entry name" value="SLH"/>
    <property type="match status" value="1"/>
</dbReference>
<dbReference type="InterPro" id="IPR009045">
    <property type="entry name" value="Zn_M74/Hedgehog-like"/>
</dbReference>
<reference evidence="3" key="1">
    <citation type="journal article" date="2021" name="PeerJ">
        <title>Extensive microbial diversity within the chicken gut microbiome revealed by metagenomics and culture.</title>
        <authorList>
            <person name="Gilroy R."/>
            <person name="Ravi A."/>
            <person name="Getino M."/>
            <person name="Pursley I."/>
            <person name="Horton D.L."/>
            <person name="Alikhan N.F."/>
            <person name="Baker D."/>
            <person name="Gharbi K."/>
            <person name="Hall N."/>
            <person name="Watson M."/>
            <person name="Adriaenssens E.M."/>
            <person name="Foster-Nyarko E."/>
            <person name="Jarju S."/>
            <person name="Secka A."/>
            <person name="Antonio M."/>
            <person name="Oren A."/>
            <person name="Chaudhuri R.R."/>
            <person name="La Ragione R."/>
            <person name="Hildebrand F."/>
            <person name="Pallen M.J."/>
        </authorList>
    </citation>
    <scope>NUCLEOTIDE SEQUENCE</scope>
    <source>
        <strain evidence="3">ChiBcec18-1249</strain>
    </source>
</reference>
<comment type="caution">
    <text evidence="3">The sequence shown here is derived from an EMBL/GenBank/DDBJ whole genome shotgun (WGS) entry which is preliminary data.</text>
</comment>
<keyword evidence="1" id="KW-0677">Repeat</keyword>
<proteinExistence type="predicted"/>
<dbReference type="Proteomes" id="UP000823824">
    <property type="component" value="Unassembled WGS sequence"/>
</dbReference>
<dbReference type="InterPro" id="IPR013230">
    <property type="entry name" value="Peptidase_M15A_C"/>
</dbReference>
<protein>
    <submittedName>
        <fullName evidence="3">DUF882 domain-containing protein</fullName>
    </submittedName>
</protein>
<dbReference type="Pfam" id="PF08291">
    <property type="entry name" value="Peptidase_M15_3"/>
    <property type="match status" value="1"/>
</dbReference>
<evidence type="ECO:0000313" key="4">
    <source>
        <dbReference type="Proteomes" id="UP000823824"/>
    </source>
</evidence>
<evidence type="ECO:0000256" key="1">
    <source>
        <dbReference type="ARBA" id="ARBA00022737"/>
    </source>
</evidence>
<name>A0A9D2RRB5_9FIRM</name>
<accession>A0A9D2RRB5</accession>
<reference evidence="3" key="2">
    <citation type="submission" date="2021-04" db="EMBL/GenBank/DDBJ databases">
        <authorList>
            <person name="Gilroy R."/>
        </authorList>
    </citation>
    <scope>NUCLEOTIDE SEQUENCE</scope>
    <source>
        <strain evidence="3">ChiBcec18-1249</strain>
    </source>
</reference>
<evidence type="ECO:0000259" key="2">
    <source>
        <dbReference type="PROSITE" id="PS51272"/>
    </source>
</evidence>
<dbReference type="Gene3D" id="3.30.1380.10">
    <property type="match status" value="1"/>
</dbReference>